<sequence>MSKKISVMGIAATYAGTVIGAGYASGQEILQYFLYFREHTFVIVCVATLFFFLFGYIPAWLASYFRTSNYLQAINPYRNKFFNVFCDVFITLSLFGTLVIMLAGAGTTFEEKFHLPMFVGALLVCVLLIINTYIGLNMIVRVMEVLTPCMFLGVAIVGIYSLLNPSAASDEEIAKASINNSSLIWHWSISGILYVAFNFQLALAVLVPISNESRDDRTMFWGIVLGSVLLGGCAGFLCLVLQAHIVEVGTHRLPMIILANNMSSWIGACYAVVLFFGLYSTAISCFYGSVQRFKRFYKLQYTSSLLVIVATAAVGFFASLLGFKDLISIVYPLLGYGGIIIMIFILYVYIRASRKDNHALSES</sequence>
<dbReference type="AlphaFoldDB" id="A0A3D8J4G7"/>
<feature type="transmembrane region" description="Helical" evidence="1">
    <location>
        <begin position="81"/>
        <end position="103"/>
    </location>
</feature>
<name>A0A3D8J4G7_9HELI</name>
<feature type="transmembrane region" description="Helical" evidence="1">
    <location>
        <begin position="299"/>
        <end position="323"/>
    </location>
</feature>
<protein>
    <recommendedName>
        <fullName evidence="4">Membrane protein YkvI</fullName>
    </recommendedName>
</protein>
<dbReference type="PANTHER" id="PTHR37814:SF1">
    <property type="entry name" value="MEMBRANE PROTEIN"/>
    <property type="match status" value="1"/>
</dbReference>
<keyword evidence="1" id="KW-0812">Transmembrane</keyword>
<feature type="transmembrane region" description="Helical" evidence="1">
    <location>
        <begin position="219"/>
        <end position="245"/>
    </location>
</feature>
<dbReference type="PANTHER" id="PTHR37814">
    <property type="entry name" value="CONSERVED MEMBRANE PROTEIN"/>
    <property type="match status" value="1"/>
</dbReference>
<dbReference type="OrthoDB" id="5444697at2"/>
<evidence type="ECO:0000313" key="3">
    <source>
        <dbReference type="Proteomes" id="UP000256424"/>
    </source>
</evidence>
<gene>
    <name evidence="2" type="ORF">CQA66_04870</name>
</gene>
<dbReference type="RefSeq" id="WP_104762824.1">
    <property type="nucleotide sequence ID" value="NZ_FZPM01000009.1"/>
</dbReference>
<feature type="transmembrane region" description="Helical" evidence="1">
    <location>
        <begin position="40"/>
        <end position="61"/>
    </location>
</feature>
<accession>A0A3D8J4G7</accession>
<feature type="transmembrane region" description="Helical" evidence="1">
    <location>
        <begin position="265"/>
        <end position="287"/>
    </location>
</feature>
<dbReference type="InterPro" id="IPR038728">
    <property type="entry name" value="YkvI-like"/>
</dbReference>
<evidence type="ECO:0008006" key="4">
    <source>
        <dbReference type="Google" id="ProtNLM"/>
    </source>
</evidence>
<evidence type="ECO:0000313" key="2">
    <source>
        <dbReference type="EMBL" id="RDU72397.1"/>
    </source>
</evidence>
<evidence type="ECO:0000256" key="1">
    <source>
        <dbReference type="SAM" id="Phobius"/>
    </source>
</evidence>
<dbReference type="EMBL" id="NXLW01000007">
    <property type="protein sequence ID" value="RDU72397.1"/>
    <property type="molecule type" value="Genomic_DNA"/>
</dbReference>
<keyword evidence="1" id="KW-0472">Membrane</keyword>
<keyword evidence="1" id="KW-1133">Transmembrane helix</keyword>
<keyword evidence="3" id="KW-1185">Reference proteome</keyword>
<comment type="caution">
    <text evidence="2">The sequence shown here is derived from an EMBL/GenBank/DDBJ whole genome shotgun (WGS) entry which is preliminary data.</text>
</comment>
<organism evidence="2 3">
    <name type="scientific">Helicobacter aurati</name>
    <dbReference type="NCBI Taxonomy" id="137778"/>
    <lineage>
        <taxon>Bacteria</taxon>
        <taxon>Pseudomonadati</taxon>
        <taxon>Campylobacterota</taxon>
        <taxon>Epsilonproteobacteria</taxon>
        <taxon>Campylobacterales</taxon>
        <taxon>Helicobacteraceae</taxon>
        <taxon>Helicobacter</taxon>
    </lineage>
</organism>
<proteinExistence type="predicted"/>
<dbReference type="Proteomes" id="UP000256424">
    <property type="component" value="Unassembled WGS sequence"/>
</dbReference>
<dbReference type="Gene3D" id="1.20.1740.10">
    <property type="entry name" value="Amino acid/polyamine transporter I"/>
    <property type="match status" value="1"/>
</dbReference>
<feature type="transmembrane region" description="Helical" evidence="1">
    <location>
        <begin position="145"/>
        <end position="163"/>
    </location>
</feature>
<feature type="transmembrane region" description="Helical" evidence="1">
    <location>
        <begin position="115"/>
        <end position="133"/>
    </location>
</feature>
<feature type="transmembrane region" description="Helical" evidence="1">
    <location>
        <begin position="329"/>
        <end position="350"/>
    </location>
</feature>
<reference evidence="2 3" key="1">
    <citation type="submission" date="2018-04" db="EMBL/GenBank/DDBJ databases">
        <title>Novel Campyloabacter and Helicobacter Species and Strains.</title>
        <authorList>
            <person name="Mannion A.J."/>
            <person name="Shen Z."/>
            <person name="Fox J.G."/>
        </authorList>
    </citation>
    <scope>NUCLEOTIDE SEQUENCE [LARGE SCALE GENOMIC DNA]</scope>
    <source>
        <strain evidence="2 3">MIT 97-5075</strain>
    </source>
</reference>
<feature type="transmembrane region" description="Helical" evidence="1">
    <location>
        <begin position="183"/>
        <end position="207"/>
    </location>
</feature>